<dbReference type="PROSITE" id="PS50847">
    <property type="entry name" value="GRAM_POS_ANCHORING"/>
    <property type="match status" value="1"/>
</dbReference>
<keyword evidence="8" id="KW-0472">Membrane</keyword>
<feature type="region of interest" description="Disordered" evidence="7">
    <location>
        <begin position="454"/>
        <end position="492"/>
    </location>
</feature>
<evidence type="ECO:0000256" key="3">
    <source>
        <dbReference type="ARBA" id="ARBA00022525"/>
    </source>
</evidence>
<evidence type="ECO:0000256" key="2">
    <source>
        <dbReference type="ARBA" id="ARBA00022512"/>
    </source>
</evidence>
<evidence type="ECO:0000256" key="7">
    <source>
        <dbReference type="SAM" id="MobiDB-lite"/>
    </source>
</evidence>
<dbReference type="AlphaFoldDB" id="A0AAX2DMI2"/>
<dbReference type="InterPro" id="IPR001611">
    <property type="entry name" value="Leu-rich_rpt"/>
</dbReference>
<dbReference type="Pfam" id="PF00746">
    <property type="entry name" value="Gram_pos_anchor"/>
    <property type="match status" value="1"/>
</dbReference>
<evidence type="ECO:0000256" key="1">
    <source>
        <dbReference type="ARBA" id="ARBA00004168"/>
    </source>
</evidence>
<evidence type="ECO:0000256" key="8">
    <source>
        <dbReference type="SAM" id="Phobius"/>
    </source>
</evidence>
<feature type="chain" id="PRO_5043365288" evidence="9">
    <location>
        <begin position="26"/>
        <end position="522"/>
    </location>
</feature>
<keyword evidence="8" id="KW-1133">Transmembrane helix</keyword>
<dbReference type="InterPro" id="IPR032675">
    <property type="entry name" value="LRR_dom_sf"/>
</dbReference>
<keyword evidence="5" id="KW-0677">Repeat</keyword>
<dbReference type="PROSITE" id="PS51450">
    <property type="entry name" value="LRR"/>
    <property type="match status" value="1"/>
</dbReference>
<dbReference type="Pfam" id="PF06458">
    <property type="entry name" value="MucBP"/>
    <property type="match status" value="1"/>
</dbReference>
<reference evidence="11 12" key="1">
    <citation type="submission" date="2016-10" db="EMBL/GenBank/DDBJ databases">
        <authorList>
            <person name="Varghese N."/>
            <person name="Submissions S."/>
        </authorList>
    </citation>
    <scope>NUCLEOTIDE SEQUENCE [LARGE SCALE GENOMIC DNA]</scope>
    <source>
        <strain evidence="11 12">ATCC 49954</strain>
    </source>
</reference>
<feature type="transmembrane region" description="Helical" evidence="8">
    <location>
        <begin position="497"/>
        <end position="515"/>
    </location>
</feature>
<evidence type="ECO:0000313" key="12">
    <source>
        <dbReference type="Proteomes" id="UP000183610"/>
    </source>
</evidence>
<evidence type="ECO:0000259" key="10">
    <source>
        <dbReference type="PROSITE" id="PS50847"/>
    </source>
</evidence>
<evidence type="ECO:0000256" key="9">
    <source>
        <dbReference type="SAM" id="SignalP"/>
    </source>
</evidence>
<evidence type="ECO:0000256" key="6">
    <source>
        <dbReference type="ARBA" id="ARBA00023088"/>
    </source>
</evidence>
<dbReference type="NCBIfam" id="TIGR03063">
    <property type="entry name" value="srtB_target"/>
    <property type="match status" value="1"/>
</dbReference>
<proteinExistence type="predicted"/>
<feature type="compositionally biased region" description="Polar residues" evidence="7">
    <location>
        <begin position="457"/>
        <end position="474"/>
    </location>
</feature>
<feature type="domain" description="Gram-positive cocci surface proteins LPxTG" evidence="10">
    <location>
        <begin position="487"/>
        <end position="522"/>
    </location>
</feature>
<dbReference type="Proteomes" id="UP000183610">
    <property type="component" value="Unassembled WGS sequence"/>
</dbReference>
<keyword evidence="2" id="KW-0134">Cell wall</keyword>
<name>A0AAX2DMI2_LISIV</name>
<dbReference type="NCBIfam" id="TIGR01167">
    <property type="entry name" value="LPXTG_anchor"/>
    <property type="match status" value="1"/>
</dbReference>
<keyword evidence="6" id="KW-0572">Peptidoglycan-anchor</keyword>
<dbReference type="InterPro" id="IPR017502">
    <property type="entry name" value="Sortase_SrtB_target"/>
</dbReference>
<evidence type="ECO:0000256" key="4">
    <source>
        <dbReference type="ARBA" id="ARBA00022729"/>
    </source>
</evidence>
<dbReference type="Gene3D" id="3.80.10.10">
    <property type="entry name" value="Ribonuclease Inhibitor"/>
    <property type="match status" value="2"/>
</dbReference>
<dbReference type="EMBL" id="FNMX01000003">
    <property type="protein sequence ID" value="SDW37771.1"/>
    <property type="molecule type" value="Genomic_DNA"/>
</dbReference>
<evidence type="ECO:0000313" key="11">
    <source>
        <dbReference type="EMBL" id="SDW37771.1"/>
    </source>
</evidence>
<dbReference type="InterPro" id="IPR009459">
    <property type="entry name" value="MucBP_dom"/>
</dbReference>
<comment type="subcellular location">
    <subcellularLocation>
        <location evidence="1">Secreted</location>
        <location evidence="1">Cell wall</location>
        <topology evidence="1">Peptidoglycan-anchor</topology>
    </subcellularLocation>
</comment>
<evidence type="ECO:0000256" key="5">
    <source>
        <dbReference type="ARBA" id="ARBA00022737"/>
    </source>
</evidence>
<keyword evidence="3" id="KW-0964">Secreted</keyword>
<dbReference type="InterPro" id="IPR019931">
    <property type="entry name" value="LPXTG_anchor"/>
</dbReference>
<comment type="caution">
    <text evidence="11">The sequence shown here is derived from an EMBL/GenBank/DDBJ whole genome shotgun (WGS) entry which is preliminary data.</text>
</comment>
<feature type="compositionally biased region" description="Polar residues" evidence="7">
    <location>
        <begin position="482"/>
        <end position="492"/>
    </location>
</feature>
<organism evidence="11 12">
    <name type="scientific">Listeria ivanovii</name>
    <dbReference type="NCBI Taxonomy" id="1638"/>
    <lineage>
        <taxon>Bacteria</taxon>
        <taxon>Bacillati</taxon>
        <taxon>Bacillota</taxon>
        <taxon>Bacilli</taxon>
        <taxon>Bacillales</taxon>
        <taxon>Listeriaceae</taxon>
        <taxon>Listeria</taxon>
    </lineage>
</organism>
<feature type="compositionally biased region" description="Polar residues" evidence="7">
    <location>
        <begin position="33"/>
        <end position="48"/>
    </location>
</feature>
<feature type="signal peptide" evidence="9">
    <location>
        <begin position="1"/>
        <end position="25"/>
    </location>
</feature>
<keyword evidence="4 9" id="KW-0732">Signal</keyword>
<dbReference type="RefSeq" id="WP_003719040.1">
    <property type="nucleotide sequence ID" value="NZ_FNMX01000003.1"/>
</dbReference>
<keyword evidence="8" id="KW-0812">Transmembrane</keyword>
<accession>A0AAX2DMI2</accession>
<gene>
    <name evidence="11" type="ORF">SAMN05421782_10325</name>
</gene>
<protein>
    <submittedName>
        <fullName evidence="11">LPXTG-motif cell wall anchor domain-containing protein/sortase B cell surface sorting signal</fullName>
    </submittedName>
</protein>
<sequence length="522" mass="56343">MKKILKLVVITCVLILSIAPFSSLAEETDKAEQQNASGKETNVDAPSTENKEESTEPVLLAGNSDATSLVPDDNLRADINALLQKPSDYQPTEADLNNATGILNLTNKNYTTLNGLQYLKNVSTLQIVGITAPDADVAYIGQMSALTTLCVNSSSFETTSGLEPLRNLTSFDWSANGPDVVDDEAFTAEPRAKFDFSFVANNSNLTMLTFDLVYSTDPSYAFLSQLGNLTYISLTNSNMNNVAAIAGLSKLNYLNLNVNNIADLSPLKNHPIYTSTYATDQLIVLSEKEVTSGDSLAIDKPIQPDDSGIDYTFPTNPSMVLEGDKIVMSNITEGCIVDYKLYDYKTGEKDILAPGVSMNFTSEMLHFDGRIIQPITVNEPAAEAAPVTVNYVDENGAKVAASETLTGKVDEPYQTTAKKVSGYKLTKTPTNVIGVFETKAQTVTYIYKKEAAVNPVDPTNPTKATDPSKSTEISVQVKAETPKNTNLPKTGDTKSNTPIFLFAGTLLIISGIVLLKRSPKAK</sequence>
<dbReference type="Gene3D" id="3.10.20.320">
    <property type="entry name" value="Putative peptidoglycan bound protein (lpxtg motif)"/>
    <property type="match status" value="1"/>
</dbReference>
<feature type="region of interest" description="Disordered" evidence="7">
    <location>
        <begin position="29"/>
        <end position="65"/>
    </location>
</feature>
<dbReference type="SUPFAM" id="SSF52058">
    <property type="entry name" value="L domain-like"/>
    <property type="match status" value="1"/>
</dbReference>